<evidence type="ECO:0000256" key="3">
    <source>
        <dbReference type="ARBA" id="ARBA00006793"/>
    </source>
</evidence>
<keyword evidence="9" id="KW-0233">DNA recombination</keyword>
<name>A0AA89AMD0_9ASTE</name>
<evidence type="ECO:0000256" key="1">
    <source>
        <dbReference type="ARBA" id="ARBA00004123"/>
    </source>
</evidence>
<organism evidence="15 16">
    <name type="scientific">Escallonia herrerae</name>
    <dbReference type="NCBI Taxonomy" id="1293975"/>
    <lineage>
        <taxon>Eukaryota</taxon>
        <taxon>Viridiplantae</taxon>
        <taxon>Streptophyta</taxon>
        <taxon>Embryophyta</taxon>
        <taxon>Tracheophyta</taxon>
        <taxon>Spermatophyta</taxon>
        <taxon>Magnoliopsida</taxon>
        <taxon>eudicotyledons</taxon>
        <taxon>Gunneridae</taxon>
        <taxon>Pentapetalae</taxon>
        <taxon>asterids</taxon>
        <taxon>campanulids</taxon>
        <taxon>Escalloniales</taxon>
        <taxon>Escalloniaceae</taxon>
        <taxon>Escallonia</taxon>
    </lineage>
</organism>
<keyword evidence="10" id="KW-0234">DNA repair</keyword>
<dbReference type="Gene3D" id="3.40.50.300">
    <property type="entry name" value="P-loop containing nucleotide triphosphate hydrolases"/>
    <property type="match status" value="1"/>
</dbReference>
<evidence type="ECO:0000256" key="11">
    <source>
        <dbReference type="ARBA" id="ARBA00023242"/>
    </source>
</evidence>
<comment type="subcellular location">
    <subcellularLocation>
        <location evidence="2">Chromosome</location>
    </subcellularLocation>
    <subcellularLocation>
        <location evidence="1">Nucleus</location>
    </subcellularLocation>
</comment>
<evidence type="ECO:0000256" key="13">
    <source>
        <dbReference type="SAM" id="MobiDB-lite"/>
    </source>
</evidence>
<proteinExistence type="inferred from homology"/>
<keyword evidence="6" id="KW-0227">DNA damage</keyword>
<feature type="domain" description="Rad50/SbcC-type AAA" evidence="14">
    <location>
        <begin position="17"/>
        <end position="270"/>
    </location>
</feature>
<evidence type="ECO:0000313" key="16">
    <source>
        <dbReference type="Proteomes" id="UP001188597"/>
    </source>
</evidence>
<sequence length="400" mass="45628">MAHPGLSSESKSGTISKIKVENFMCHSSMEIELGNWVNFITGQNGSGKSAILTALCVAFGCRAKSTERATKLSDFIKTGCSYALVHVEIRNQGDDAFKPETYGDVITIERRITHAASSTFLRDYQGKRISQRKEDVREIVEHFNIDVENPCVIMSQDKSREFLHSGNDRDKFKATLLEQVDDLLKNIRHELNGATELVKQLEKSIDPILKELKELQGKIKSMEHVEEISQQVLLLKKKLAWTWVYDVDKQLQEESSRIEKLKDRLAKCQNLIDQEHVFLQKLDQETKYFPFLAINVKMEELGDRMSKKKAQIVVIRVRIGYPVEVASDGADSSLNPHVALTLRIDTLEGFVHEVSQTLVELRREVAVMNVRHDGNPCRNQEAPRTYAHGGLHYDEQPRRN</sequence>
<dbReference type="InterPro" id="IPR038729">
    <property type="entry name" value="Rad50/SbcC_AAA"/>
</dbReference>
<reference evidence="15" key="1">
    <citation type="submission" date="2022-12" db="EMBL/GenBank/DDBJ databases">
        <title>Draft genome assemblies for two species of Escallonia (Escalloniales).</title>
        <authorList>
            <person name="Chanderbali A."/>
            <person name="Dervinis C."/>
            <person name="Anghel I."/>
            <person name="Soltis D."/>
            <person name="Soltis P."/>
            <person name="Zapata F."/>
        </authorList>
    </citation>
    <scope>NUCLEOTIDE SEQUENCE</scope>
    <source>
        <strain evidence="15">UCBG64.0493</strain>
        <tissue evidence="15">Leaf</tissue>
    </source>
</reference>
<dbReference type="PANTHER" id="PTHR19306">
    <property type="entry name" value="STRUCTURAL MAINTENANCE OF CHROMOSOMES 5,6 SMC5, SMC6"/>
    <property type="match status" value="1"/>
</dbReference>
<comment type="similarity">
    <text evidence="3">Belongs to the SMC family. SMC6 subfamily.</text>
</comment>
<keyword evidence="16" id="KW-1185">Reference proteome</keyword>
<dbReference type="GO" id="GO:0030915">
    <property type="term" value="C:Smc5-Smc6 complex"/>
    <property type="evidence" value="ECO:0007669"/>
    <property type="project" value="TreeGrafter"/>
</dbReference>
<evidence type="ECO:0000313" key="15">
    <source>
        <dbReference type="EMBL" id="KAK3009524.1"/>
    </source>
</evidence>
<dbReference type="EMBL" id="JAVXUP010001638">
    <property type="protein sequence ID" value="KAK3009524.1"/>
    <property type="molecule type" value="Genomic_DNA"/>
</dbReference>
<dbReference type="GO" id="GO:0003684">
    <property type="term" value="F:damaged DNA binding"/>
    <property type="evidence" value="ECO:0007669"/>
    <property type="project" value="TreeGrafter"/>
</dbReference>
<dbReference type="SUPFAM" id="SSF52540">
    <property type="entry name" value="P-loop containing nucleoside triphosphate hydrolases"/>
    <property type="match status" value="1"/>
</dbReference>
<evidence type="ECO:0000256" key="8">
    <source>
        <dbReference type="ARBA" id="ARBA00023054"/>
    </source>
</evidence>
<dbReference type="GO" id="GO:0016887">
    <property type="term" value="F:ATP hydrolysis activity"/>
    <property type="evidence" value="ECO:0007669"/>
    <property type="project" value="InterPro"/>
</dbReference>
<evidence type="ECO:0000256" key="12">
    <source>
        <dbReference type="SAM" id="Coils"/>
    </source>
</evidence>
<keyword evidence="4" id="KW-0158">Chromosome</keyword>
<keyword evidence="8 12" id="KW-0175">Coiled coil</keyword>
<dbReference type="Pfam" id="PF13476">
    <property type="entry name" value="AAA_23"/>
    <property type="match status" value="1"/>
</dbReference>
<dbReference type="PANTHER" id="PTHR19306:SF6">
    <property type="entry name" value="STRUCTURAL MAINTENANCE OF CHROMOSOMES PROTEIN 6"/>
    <property type="match status" value="1"/>
</dbReference>
<accession>A0AA89AMD0</accession>
<evidence type="ECO:0000256" key="9">
    <source>
        <dbReference type="ARBA" id="ARBA00023172"/>
    </source>
</evidence>
<keyword evidence="7" id="KW-0067">ATP-binding</keyword>
<comment type="caution">
    <text evidence="15">The sequence shown here is derived from an EMBL/GenBank/DDBJ whole genome shotgun (WGS) entry which is preliminary data.</text>
</comment>
<evidence type="ECO:0000256" key="2">
    <source>
        <dbReference type="ARBA" id="ARBA00004286"/>
    </source>
</evidence>
<dbReference type="GO" id="GO:0005524">
    <property type="term" value="F:ATP binding"/>
    <property type="evidence" value="ECO:0007669"/>
    <property type="project" value="UniProtKB-KW"/>
</dbReference>
<dbReference type="AlphaFoldDB" id="A0AA89AMD0"/>
<evidence type="ECO:0000256" key="6">
    <source>
        <dbReference type="ARBA" id="ARBA00022763"/>
    </source>
</evidence>
<protein>
    <recommendedName>
        <fullName evidence="14">Rad50/SbcC-type AAA domain-containing protein</fullName>
    </recommendedName>
</protein>
<evidence type="ECO:0000256" key="7">
    <source>
        <dbReference type="ARBA" id="ARBA00022840"/>
    </source>
</evidence>
<evidence type="ECO:0000259" key="14">
    <source>
        <dbReference type="Pfam" id="PF13476"/>
    </source>
</evidence>
<evidence type="ECO:0000256" key="10">
    <source>
        <dbReference type="ARBA" id="ARBA00023204"/>
    </source>
</evidence>
<feature type="coiled-coil region" evidence="12">
    <location>
        <begin position="177"/>
        <end position="218"/>
    </location>
</feature>
<keyword evidence="11" id="KW-0539">Nucleus</keyword>
<gene>
    <name evidence="15" type="ORF">RJ639_013925</name>
</gene>
<keyword evidence="5" id="KW-0547">Nucleotide-binding</keyword>
<feature type="region of interest" description="Disordered" evidence="13">
    <location>
        <begin position="374"/>
        <end position="400"/>
    </location>
</feature>
<evidence type="ECO:0000256" key="4">
    <source>
        <dbReference type="ARBA" id="ARBA00022454"/>
    </source>
</evidence>
<dbReference type="InterPro" id="IPR027417">
    <property type="entry name" value="P-loop_NTPase"/>
</dbReference>
<dbReference type="GO" id="GO:0005634">
    <property type="term" value="C:nucleus"/>
    <property type="evidence" value="ECO:0007669"/>
    <property type="project" value="UniProtKB-SubCell"/>
</dbReference>
<evidence type="ECO:0000256" key="5">
    <source>
        <dbReference type="ARBA" id="ARBA00022741"/>
    </source>
</evidence>
<dbReference type="GO" id="GO:0035861">
    <property type="term" value="C:site of double-strand break"/>
    <property type="evidence" value="ECO:0007669"/>
    <property type="project" value="TreeGrafter"/>
</dbReference>
<feature type="compositionally biased region" description="Basic and acidic residues" evidence="13">
    <location>
        <begin position="391"/>
        <end position="400"/>
    </location>
</feature>
<dbReference type="Proteomes" id="UP001188597">
    <property type="component" value="Unassembled WGS sequence"/>
</dbReference>
<dbReference type="GO" id="GO:0003697">
    <property type="term" value="F:single-stranded DNA binding"/>
    <property type="evidence" value="ECO:0007669"/>
    <property type="project" value="TreeGrafter"/>
</dbReference>
<dbReference type="GO" id="GO:0000724">
    <property type="term" value="P:double-strand break repair via homologous recombination"/>
    <property type="evidence" value="ECO:0007669"/>
    <property type="project" value="TreeGrafter"/>
</dbReference>